<reference evidence="1" key="1">
    <citation type="journal article" date="2020" name="Nature">
        <title>Giant virus diversity and host interactions through global metagenomics.</title>
        <authorList>
            <person name="Schulz F."/>
            <person name="Roux S."/>
            <person name="Paez-Espino D."/>
            <person name="Jungbluth S."/>
            <person name="Walsh D.A."/>
            <person name="Denef V.J."/>
            <person name="McMahon K.D."/>
            <person name="Konstantinidis K.T."/>
            <person name="Eloe-Fadrosh E.A."/>
            <person name="Kyrpides N.C."/>
            <person name="Woyke T."/>
        </authorList>
    </citation>
    <scope>NUCLEOTIDE SEQUENCE</scope>
    <source>
        <strain evidence="1">GVMAG-M-3300023184-191</strain>
    </source>
</reference>
<protein>
    <submittedName>
        <fullName evidence="1">Uncharacterized protein</fullName>
    </submittedName>
</protein>
<sequence length="40" mass="4224">MACCSLASVVRSRRCFNLAFASASLRISASVLMMESAAIV</sequence>
<accession>A0A6C0I6B8</accession>
<dbReference type="EMBL" id="MN740103">
    <property type="protein sequence ID" value="QHT87917.1"/>
    <property type="molecule type" value="Genomic_DNA"/>
</dbReference>
<proteinExistence type="predicted"/>
<dbReference type="AlphaFoldDB" id="A0A6C0I6B8"/>
<evidence type="ECO:0000313" key="1">
    <source>
        <dbReference type="EMBL" id="QHT87917.1"/>
    </source>
</evidence>
<name>A0A6C0I6B8_9ZZZZ</name>
<organism evidence="1">
    <name type="scientific">viral metagenome</name>
    <dbReference type="NCBI Taxonomy" id="1070528"/>
    <lineage>
        <taxon>unclassified sequences</taxon>
        <taxon>metagenomes</taxon>
        <taxon>organismal metagenomes</taxon>
    </lineage>
</organism>